<dbReference type="CDD" id="cd03747">
    <property type="entry name" value="Ntn_PGA_like"/>
    <property type="match status" value="1"/>
</dbReference>
<dbReference type="Gene3D" id="1.10.439.10">
    <property type="entry name" value="Penicillin Amidohydrolase, domain 1"/>
    <property type="match status" value="1"/>
</dbReference>
<evidence type="ECO:0000256" key="2">
    <source>
        <dbReference type="ARBA" id="ARBA00022801"/>
    </source>
</evidence>
<comment type="caution">
    <text evidence="5">The sequence shown here is derived from an EMBL/GenBank/DDBJ whole genome shotgun (WGS) entry which is preliminary data.</text>
</comment>
<comment type="subunit">
    <text evidence="4">Heterodimer of an alpha subunit and a beta subunit processed from the same precursor.</text>
</comment>
<evidence type="ECO:0000256" key="3">
    <source>
        <dbReference type="ARBA" id="ARBA00023145"/>
    </source>
</evidence>
<dbReference type="RefSeq" id="WP_189484003.1">
    <property type="nucleotide sequence ID" value="NZ_BMYR01000014.1"/>
</dbReference>
<proteinExistence type="inferred from homology"/>
<dbReference type="Gene3D" id="1.10.1400.10">
    <property type="match status" value="1"/>
</dbReference>
<dbReference type="InterPro" id="IPR029055">
    <property type="entry name" value="Ntn_hydrolases_N"/>
</dbReference>
<keyword evidence="3" id="KW-0865">Zymogen</keyword>
<dbReference type="InterPro" id="IPR043147">
    <property type="entry name" value="Penicillin_amidase_A-knob"/>
</dbReference>
<comment type="similarity">
    <text evidence="1">Belongs to the peptidase S45 family.</text>
</comment>
<name>A0ABQ2WWC9_9ALTE</name>
<dbReference type="SUPFAM" id="SSF56235">
    <property type="entry name" value="N-terminal nucleophile aminohydrolases (Ntn hydrolases)"/>
    <property type="match status" value="1"/>
</dbReference>
<dbReference type="Pfam" id="PF01804">
    <property type="entry name" value="Penicil_amidase"/>
    <property type="match status" value="1"/>
</dbReference>
<evidence type="ECO:0000256" key="4">
    <source>
        <dbReference type="ARBA" id="ARBA00038735"/>
    </source>
</evidence>
<dbReference type="Proteomes" id="UP000634667">
    <property type="component" value="Unassembled WGS sequence"/>
</dbReference>
<dbReference type="InterPro" id="IPR002692">
    <property type="entry name" value="S45"/>
</dbReference>
<dbReference type="Gene3D" id="2.30.120.10">
    <property type="match status" value="1"/>
</dbReference>
<evidence type="ECO:0000313" key="6">
    <source>
        <dbReference type="Proteomes" id="UP000634667"/>
    </source>
</evidence>
<dbReference type="Gene3D" id="3.60.20.10">
    <property type="entry name" value="Glutamine Phosphoribosylpyrophosphate, subunit 1, domain 1"/>
    <property type="match status" value="1"/>
</dbReference>
<dbReference type="InterPro" id="IPR023343">
    <property type="entry name" value="Penicillin_amidase_dom1"/>
</dbReference>
<dbReference type="EMBL" id="BMYR01000014">
    <property type="protein sequence ID" value="GGW71544.1"/>
    <property type="molecule type" value="Genomic_DNA"/>
</dbReference>
<keyword evidence="2" id="KW-0378">Hydrolase</keyword>
<gene>
    <name evidence="5" type="ORF">GCM10008111_29440</name>
</gene>
<protein>
    <submittedName>
        <fullName evidence="5">Peptidase</fullName>
    </submittedName>
</protein>
<dbReference type="InterPro" id="IPR043146">
    <property type="entry name" value="Penicillin_amidase_N_B-knob"/>
</dbReference>
<reference evidence="6" key="1">
    <citation type="journal article" date="2019" name="Int. J. Syst. Evol. Microbiol.">
        <title>The Global Catalogue of Microorganisms (GCM) 10K type strain sequencing project: providing services to taxonomists for standard genome sequencing and annotation.</title>
        <authorList>
            <consortium name="The Broad Institute Genomics Platform"/>
            <consortium name="The Broad Institute Genome Sequencing Center for Infectious Disease"/>
            <person name="Wu L."/>
            <person name="Ma J."/>
        </authorList>
    </citation>
    <scope>NUCLEOTIDE SEQUENCE [LARGE SCALE GENOMIC DNA]</scope>
    <source>
        <strain evidence="6">KCTC 23723</strain>
    </source>
</reference>
<keyword evidence="6" id="KW-1185">Reference proteome</keyword>
<organism evidence="5 6">
    <name type="scientific">Alishewanella tabrizica</name>
    <dbReference type="NCBI Taxonomy" id="671278"/>
    <lineage>
        <taxon>Bacteria</taxon>
        <taxon>Pseudomonadati</taxon>
        <taxon>Pseudomonadota</taxon>
        <taxon>Gammaproteobacteria</taxon>
        <taxon>Alteromonadales</taxon>
        <taxon>Alteromonadaceae</taxon>
        <taxon>Alishewanella</taxon>
    </lineage>
</organism>
<dbReference type="PIRSF" id="PIRSF001227">
    <property type="entry name" value="Pen_acylase"/>
    <property type="match status" value="1"/>
</dbReference>
<sequence length="782" mass="87666">MKIIRGLFTALFLVLLIGITLAYTWLNGSLADYQATYPSAVAHPVYLERDSQGYLTVQAQDRSDAAYGLGFAHAQDRFFQMDLTRRSAAGELAALFGQHALNTDISHRRHRFRMRAEQQLSRLAAADLQLLAAYSRGVNDGLNSLHRPPFEYTLLRTEPTPWLESDSLLVIYSMYLDLQGKRGRDEYAMTKLRQALPPEWYAFFQQHSADWQAAIDGTEVSTIALPSSPYPSVLQQQLSCTHCTPADAVDLGSNNFAVSGQLSEHGAAILADDMHLSLRVPGIWYKTQLNWQEQTINRQVTGLSLPGTPAIVVGSNGHIAWGFTNSTADWHDLIALELSADQQQYLNGSGWQPLISVTEYIQIRDAEPYALTVQETEWGPILPFPDQQHYALRWIAHDDDAVNLNLRYLEHATSAKQALSYADKIGIPAQNLLVADKHGSIGWTIFGPIPRRNLFDWDHVQDGRSDKPYWDGRLSIDEYPTLLNPPSQRLWSANARTVGDKRYAVLGNGGYDLGARGKQIALALATLSDADESALHQIQLDHRSLLLAGWHRLLLETLTEPLAAQRQLSEFRQHIAASRLKASPDDIGYTLLRQFRLKVLELTFSPLSALLEKSGARSADLKYALETPFWLMLHAQRNDTLPSRYANWSELLLHAAELTHADLLKDYGELADARWGNRNTAKIEHPLASAIPFFGQWLNMPTTALAGDSHMPRVQHPAFGQSQRMVVAPGHEQHGILVIPTGQSGHPLSPFYRADHRFWLEETPLSFLPGPKKYQQQLLPFP</sequence>
<dbReference type="PANTHER" id="PTHR34218:SF4">
    <property type="entry name" value="ACYL-HOMOSERINE LACTONE ACYLASE QUIP"/>
    <property type="match status" value="1"/>
</dbReference>
<accession>A0ABQ2WWC9</accession>
<dbReference type="InterPro" id="IPR014395">
    <property type="entry name" value="Pen/GL7ACA/AHL_acylase"/>
</dbReference>
<evidence type="ECO:0000313" key="5">
    <source>
        <dbReference type="EMBL" id="GGW71544.1"/>
    </source>
</evidence>
<evidence type="ECO:0000256" key="1">
    <source>
        <dbReference type="ARBA" id="ARBA00006586"/>
    </source>
</evidence>
<dbReference type="PANTHER" id="PTHR34218">
    <property type="entry name" value="PEPTIDASE S45 PENICILLIN AMIDASE"/>
    <property type="match status" value="1"/>
</dbReference>